<sequence>MGHASIGAVAVAVAVGVTGGGCNVAATSRSLTHTGRVGRDETHALQRSCG</sequence>
<keyword evidence="1" id="KW-0732">Signal</keyword>
<dbReference type="AlphaFoldDB" id="A0A6A3NDF2"/>
<evidence type="ECO:0000313" key="3">
    <source>
        <dbReference type="Proteomes" id="UP000435112"/>
    </source>
</evidence>
<protein>
    <recommendedName>
        <fullName evidence="4">RxLR effector protein</fullName>
    </recommendedName>
</protein>
<comment type="caution">
    <text evidence="2">The sequence shown here is derived from an EMBL/GenBank/DDBJ whole genome shotgun (WGS) entry which is preliminary data.</text>
</comment>
<reference evidence="2 3" key="1">
    <citation type="submission" date="2018-09" db="EMBL/GenBank/DDBJ databases">
        <title>Genomic investigation of the strawberry pathogen Phytophthora fragariae indicates pathogenicity is determined by transcriptional variation in three key races.</title>
        <authorList>
            <person name="Adams T.M."/>
            <person name="Armitage A.D."/>
            <person name="Sobczyk M.K."/>
            <person name="Bates H.J."/>
            <person name="Dunwell J.M."/>
            <person name="Nellist C.F."/>
            <person name="Harrison R.J."/>
        </authorList>
    </citation>
    <scope>NUCLEOTIDE SEQUENCE [LARGE SCALE GENOMIC DNA]</scope>
    <source>
        <strain evidence="2 3">SCRP324</strain>
    </source>
</reference>
<evidence type="ECO:0008006" key="4">
    <source>
        <dbReference type="Google" id="ProtNLM"/>
    </source>
</evidence>
<evidence type="ECO:0000313" key="2">
    <source>
        <dbReference type="EMBL" id="KAE9041425.1"/>
    </source>
</evidence>
<feature type="chain" id="PRO_5025650231" description="RxLR effector protein" evidence="1">
    <location>
        <begin position="20"/>
        <end position="50"/>
    </location>
</feature>
<gene>
    <name evidence="2" type="ORF">PR002_g4455</name>
</gene>
<name>A0A6A3NDF2_9STRA</name>
<organism evidence="2 3">
    <name type="scientific">Phytophthora rubi</name>
    <dbReference type="NCBI Taxonomy" id="129364"/>
    <lineage>
        <taxon>Eukaryota</taxon>
        <taxon>Sar</taxon>
        <taxon>Stramenopiles</taxon>
        <taxon>Oomycota</taxon>
        <taxon>Peronosporomycetes</taxon>
        <taxon>Peronosporales</taxon>
        <taxon>Peronosporaceae</taxon>
        <taxon>Phytophthora</taxon>
    </lineage>
</organism>
<accession>A0A6A3NDF2</accession>
<feature type="signal peptide" evidence="1">
    <location>
        <begin position="1"/>
        <end position="19"/>
    </location>
</feature>
<dbReference type="EMBL" id="QXFU01000173">
    <property type="protein sequence ID" value="KAE9041425.1"/>
    <property type="molecule type" value="Genomic_DNA"/>
</dbReference>
<dbReference type="Proteomes" id="UP000435112">
    <property type="component" value="Unassembled WGS sequence"/>
</dbReference>
<proteinExistence type="predicted"/>
<evidence type="ECO:0000256" key="1">
    <source>
        <dbReference type="SAM" id="SignalP"/>
    </source>
</evidence>